<dbReference type="CDD" id="cd03188">
    <property type="entry name" value="GST_C_Beta"/>
    <property type="match status" value="1"/>
</dbReference>
<evidence type="ECO:0000313" key="5">
    <source>
        <dbReference type="Proteomes" id="UP001155079"/>
    </source>
</evidence>
<dbReference type="Pfam" id="PF13409">
    <property type="entry name" value="GST_N_2"/>
    <property type="match status" value="1"/>
</dbReference>
<keyword evidence="5" id="KW-1185">Reference proteome</keyword>
<dbReference type="Pfam" id="PF00043">
    <property type="entry name" value="GST_C"/>
    <property type="match status" value="1"/>
</dbReference>
<accession>A0AAJ1BWU4</accession>
<dbReference type="AlphaFoldDB" id="A0AAJ1BWU4"/>
<dbReference type="SFLD" id="SFLDG00358">
    <property type="entry name" value="Main_(cytGST)"/>
    <property type="match status" value="1"/>
</dbReference>
<keyword evidence="4" id="KW-0808">Transferase</keyword>
<gene>
    <name evidence="4" type="primary">gstA</name>
    <name evidence="3" type="ORF">NBH20_16845</name>
    <name evidence="4" type="ORF">NBH21_12985</name>
</gene>
<proteinExistence type="predicted"/>
<dbReference type="RefSeq" id="WP_250913301.1">
    <property type="nucleotide sequence ID" value="NZ_JAMQAY010000007.1"/>
</dbReference>
<dbReference type="InterPro" id="IPR010987">
    <property type="entry name" value="Glutathione-S-Trfase_C-like"/>
</dbReference>
<dbReference type="EC" id="2.5.1.18" evidence="4"/>
<dbReference type="SFLD" id="SFLDG01150">
    <property type="entry name" value="Main.1:_Beta-like"/>
    <property type="match status" value="1"/>
</dbReference>
<dbReference type="InterPro" id="IPR036282">
    <property type="entry name" value="Glutathione-S-Trfase_C_sf"/>
</dbReference>
<evidence type="ECO:0000313" key="6">
    <source>
        <dbReference type="Proteomes" id="UP001155380"/>
    </source>
</evidence>
<dbReference type="Proteomes" id="UP001155079">
    <property type="component" value="Unassembled WGS sequence"/>
</dbReference>
<comment type="caution">
    <text evidence="4">The sequence shown here is derived from an EMBL/GenBank/DDBJ whole genome shotgun (WGS) entry which is preliminary data.</text>
</comment>
<dbReference type="PANTHER" id="PTHR44051">
    <property type="entry name" value="GLUTATHIONE S-TRANSFERASE-RELATED"/>
    <property type="match status" value="1"/>
</dbReference>
<dbReference type="InterPro" id="IPR040079">
    <property type="entry name" value="Glutathione_S-Trfase"/>
</dbReference>
<organism evidence="4 6">
    <name type="scientific">Ciceribacter sichuanensis</name>
    <dbReference type="NCBI Taxonomy" id="2949647"/>
    <lineage>
        <taxon>Bacteria</taxon>
        <taxon>Pseudomonadati</taxon>
        <taxon>Pseudomonadota</taxon>
        <taxon>Alphaproteobacteria</taxon>
        <taxon>Hyphomicrobiales</taxon>
        <taxon>Rhizobiaceae</taxon>
        <taxon>Ciceribacter</taxon>
    </lineage>
</organism>
<dbReference type="PANTHER" id="PTHR44051:SF8">
    <property type="entry name" value="GLUTATHIONE S-TRANSFERASE GSTA"/>
    <property type="match status" value="1"/>
</dbReference>
<dbReference type="PROSITE" id="PS50405">
    <property type="entry name" value="GST_CTER"/>
    <property type="match status" value="1"/>
</dbReference>
<evidence type="ECO:0000313" key="4">
    <source>
        <dbReference type="EMBL" id="MCO5957691.1"/>
    </source>
</evidence>
<sequence>MKLYFAPDTCSFSPHIILQELGLPYDLVRVNNRTKRTSENGDFLAVNPKGYVAALQLKTGEMLTEGPALVQYLADLKPEAGLAPANGTLARVRLQEWLNFITSEIHAGSALLFNKDLPESVQDLFKARLFKRFDLIEATLRKTPYLMGDSFTVADAYLFTVLGWMPGFAIDLGRWPNIPPYIQRIEARASVAAARLREAEIPPVN</sequence>
<dbReference type="InterPro" id="IPR036249">
    <property type="entry name" value="Thioredoxin-like_sf"/>
</dbReference>
<dbReference type="Proteomes" id="UP001155380">
    <property type="component" value="Unassembled WGS sequence"/>
</dbReference>
<dbReference type="GO" id="GO:0004364">
    <property type="term" value="F:glutathione transferase activity"/>
    <property type="evidence" value="ECO:0007669"/>
    <property type="project" value="UniProtKB-EC"/>
</dbReference>
<dbReference type="InterPro" id="IPR004045">
    <property type="entry name" value="Glutathione_S-Trfase_N"/>
</dbReference>
<dbReference type="SUPFAM" id="SSF47616">
    <property type="entry name" value="GST C-terminal domain-like"/>
    <property type="match status" value="1"/>
</dbReference>
<dbReference type="NCBIfam" id="NF007831">
    <property type="entry name" value="PRK10542.1"/>
    <property type="match status" value="1"/>
</dbReference>
<dbReference type="SFLD" id="SFLDS00019">
    <property type="entry name" value="Glutathione_Transferase_(cytos"/>
    <property type="match status" value="1"/>
</dbReference>
<feature type="domain" description="GST N-terminal" evidence="1">
    <location>
        <begin position="1"/>
        <end position="81"/>
    </location>
</feature>
<protein>
    <submittedName>
        <fullName evidence="4">Glutathione transferase GstA</fullName>
        <ecNumber evidence="4">2.5.1.18</ecNumber>
    </submittedName>
</protein>
<reference evidence="4 5" key="1">
    <citation type="submission" date="2022-06" db="EMBL/GenBank/DDBJ databases">
        <authorList>
            <person name="Sun Q."/>
        </authorList>
    </citation>
    <scope>NUCLEOTIDE SEQUENCE</scope>
    <source>
        <strain evidence="4">S101</strain>
        <strain evidence="3 5">S153</strain>
    </source>
</reference>
<evidence type="ECO:0000259" key="1">
    <source>
        <dbReference type="PROSITE" id="PS50404"/>
    </source>
</evidence>
<evidence type="ECO:0000313" key="3">
    <source>
        <dbReference type="EMBL" id="MCM2402836.1"/>
    </source>
</evidence>
<dbReference type="Gene3D" id="1.20.1050.10">
    <property type="match status" value="1"/>
</dbReference>
<dbReference type="PROSITE" id="PS50404">
    <property type="entry name" value="GST_NTER"/>
    <property type="match status" value="1"/>
</dbReference>
<dbReference type="Gene3D" id="3.40.30.10">
    <property type="entry name" value="Glutaredoxin"/>
    <property type="match status" value="1"/>
</dbReference>
<evidence type="ECO:0000259" key="2">
    <source>
        <dbReference type="PROSITE" id="PS50405"/>
    </source>
</evidence>
<dbReference type="EMBL" id="JAMQAY010000007">
    <property type="protein sequence ID" value="MCM2402836.1"/>
    <property type="molecule type" value="Genomic_DNA"/>
</dbReference>
<name>A0AAJ1BWU4_9HYPH</name>
<dbReference type="SUPFAM" id="SSF52833">
    <property type="entry name" value="Thioredoxin-like"/>
    <property type="match status" value="1"/>
</dbReference>
<dbReference type="CDD" id="cd03057">
    <property type="entry name" value="GST_N_Beta"/>
    <property type="match status" value="1"/>
</dbReference>
<dbReference type="EMBL" id="JAMXLX010000003">
    <property type="protein sequence ID" value="MCO5957691.1"/>
    <property type="molecule type" value="Genomic_DNA"/>
</dbReference>
<dbReference type="InterPro" id="IPR004046">
    <property type="entry name" value="GST_C"/>
</dbReference>
<feature type="domain" description="GST C-terminal" evidence="2">
    <location>
        <begin position="87"/>
        <end position="204"/>
    </location>
</feature>